<name>A0AAN5CGS5_9BILA</name>
<protein>
    <submittedName>
        <fullName evidence="2">Uncharacterized protein</fullName>
    </submittedName>
</protein>
<accession>A0AAN5CGS5</accession>
<feature type="transmembrane region" description="Helical" evidence="1">
    <location>
        <begin position="55"/>
        <end position="79"/>
    </location>
</feature>
<comment type="caution">
    <text evidence="2">The sequence shown here is derived from an EMBL/GenBank/DDBJ whole genome shotgun (WGS) entry which is preliminary data.</text>
</comment>
<evidence type="ECO:0000256" key="1">
    <source>
        <dbReference type="SAM" id="Phobius"/>
    </source>
</evidence>
<keyword evidence="1" id="KW-1133">Transmembrane helix</keyword>
<keyword evidence="3" id="KW-1185">Reference proteome</keyword>
<keyword evidence="1" id="KW-0472">Membrane</keyword>
<sequence>RESFWWLWTVIRDSWWKVILVGFNSAAGFLYDVVDFSIDYCLDKMLTIPEPLWSVVTSLGCLAGGYIFDWLLVCFLYQFVFDDSNRLTDPLSFNCCRLSSLITLMIIIEFRDARERRREVCDDTRESRSIGLGRRLDWSTRVLNHKAVGLPIDQVRAMFEDTILRELTINRNEISKLRSYKDQDFDNEFIPRLEQIVAILERALELCQPPPAA</sequence>
<evidence type="ECO:0000313" key="3">
    <source>
        <dbReference type="Proteomes" id="UP001328107"/>
    </source>
</evidence>
<gene>
    <name evidence="2" type="ORF">PMAYCL1PPCAC_13789</name>
</gene>
<dbReference type="AlphaFoldDB" id="A0AAN5CGS5"/>
<proteinExistence type="predicted"/>
<dbReference type="EMBL" id="BTRK01000003">
    <property type="protein sequence ID" value="GMR43594.1"/>
    <property type="molecule type" value="Genomic_DNA"/>
</dbReference>
<dbReference type="Proteomes" id="UP001328107">
    <property type="component" value="Unassembled WGS sequence"/>
</dbReference>
<feature type="non-terminal residue" evidence="2">
    <location>
        <position position="1"/>
    </location>
</feature>
<reference evidence="3" key="1">
    <citation type="submission" date="2022-10" db="EMBL/GenBank/DDBJ databases">
        <title>Genome assembly of Pristionchus species.</title>
        <authorList>
            <person name="Yoshida K."/>
            <person name="Sommer R.J."/>
        </authorList>
    </citation>
    <scope>NUCLEOTIDE SEQUENCE [LARGE SCALE GENOMIC DNA]</scope>
    <source>
        <strain evidence="3">RS5460</strain>
    </source>
</reference>
<keyword evidence="1" id="KW-0812">Transmembrane</keyword>
<evidence type="ECO:0000313" key="2">
    <source>
        <dbReference type="EMBL" id="GMR43594.1"/>
    </source>
</evidence>
<feature type="transmembrane region" description="Helical" evidence="1">
    <location>
        <begin position="15"/>
        <end position="34"/>
    </location>
</feature>
<organism evidence="2 3">
    <name type="scientific">Pristionchus mayeri</name>
    <dbReference type="NCBI Taxonomy" id="1317129"/>
    <lineage>
        <taxon>Eukaryota</taxon>
        <taxon>Metazoa</taxon>
        <taxon>Ecdysozoa</taxon>
        <taxon>Nematoda</taxon>
        <taxon>Chromadorea</taxon>
        <taxon>Rhabditida</taxon>
        <taxon>Rhabditina</taxon>
        <taxon>Diplogasteromorpha</taxon>
        <taxon>Diplogasteroidea</taxon>
        <taxon>Neodiplogasteridae</taxon>
        <taxon>Pristionchus</taxon>
    </lineage>
</organism>